<accession>A0ABR5A5Z5</accession>
<proteinExistence type="inferred from homology"/>
<dbReference type="PANTHER" id="PTHR30543:SF21">
    <property type="entry name" value="NAD(P)H-DEPENDENT FMN REDUCTASE LOT6"/>
    <property type="match status" value="1"/>
</dbReference>
<dbReference type="Pfam" id="PF03358">
    <property type="entry name" value="FMN_red"/>
    <property type="match status" value="1"/>
</dbReference>
<keyword evidence="4" id="KW-1185">Reference proteome</keyword>
<protein>
    <recommendedName>
        <fullName evidence="2">NADPH-dependent FMN reductase-like domain-containing protein</fullName>
    </recommendedName>
</protein>
<comment type="similarity">
    <text evidence="1">Belongs to the azoreductase type 2 family.</text>
</comment>
<sequence>MNITIVTGSNHKASTSTQLAKYAERLLKHKGHDVKFFDLYHTPLPFYCPDDSSADHAGVAELKNSMLLADGIVLATPEYHGGISGVLKNTLDHLGQQHFSGKPVLSVSSAGGAVGVSSLQQMQAIVRNLHGINCPEWLSIGGSQRQRFQLEQTGYEGGHEIEDRIHWVLNSFLQLTQLVQRERVS</sequence>
<evidence type="ECO:0000256" key="1">
    <source>
        <dbReference type="ARBA" id="ARBA00009428"/>
    </source>
</evidence>
<evidence type="ECO:0000259" key="2">
    <source>
        <dbReference type="Pfam" id="PF03358"/>
    </source>
</evidence>
<evidence type="ECO:0000313" key="3">
    <source>
        <dbReference type="EMBL" id="KIL36444.1"/>
    </source>
</evidence>
<dbReference type="SUPFAM" id="SSF52218">
    <property type="entry name" value="Flavoproteins"/>
    <property type="match status" value="1"/>
</dbReference>
<feature type="domain" description="NADPH-dependent FMN reductase-like" evidence="2">
    <location>
        <begin position="1"/>
        <end position="141"/>
    </location>
</feature>
<organism evidence="3 4">
    <name type="scientific">Cohnella kolymensis</name>
    <dbReference type="NCBI Taxonomy" id="1590652"/>
    <lineage>
        <taxon>Bacteria</taxon>
        <taxon>Bacillati</taxon>
        <taxon>Bacillota</taxon>
        <taxon>Bacilli</taxon>
        <taxon>Bacillales</taxon>
        <taxon>Paenibacillaceae</taxon>
        <taxon>Cohnella</taxon>
    </lineage>
</organism>
<gene>
    <name evidence="3" type="ORF">SD71_07465</name>
</gene>
<evidence type="ECO:0000313" key="4">
    <source>
        <dbReference type="Proteomes" id="UP000054526"/>
    </source>
</evidence>
<dbReference type="Gene3D" id="3.40.50.360">
    <property type="match status" value="1"/>
</dbReference>
<reference evidence="3 4" key="1">
    <citation type="submission" date="2014-12" db="EMBL/GenBank/DDBJ databases">
        <title>Draft genome sequence of Cohnella kolymensis strain B-2846.</title>
        <authorList>
            <person name="Karlyshev A.V."/>
            <person name="Kudryashova E.B."/>
        </authorList>
    </citation>
    <scope>NUCLEOTIDE SEQUENCE [LARGE SCALE GENOMIC DNA]</scope>
    <source>
        <strain evidence="3 4">VKM B-2846</strain>
    </source>
</reference>
<dbReference type="Proteomes" id="UP000054526">
    <property type="component" value="Unassembled WGS sequence"/>
</dbReference>
<dbReference type="PANTHER" id="PTHR30543">
    <property type="entry name" value="CHROMATE REDUCTASE"/>
    <property type="match status" value="1"/>
</dbReference>
<dbReference type="InterPro" id="IPR029039">
    <property type="entry name" value="Flavoprotein-like_sf"/>
</dbReference>
<dbReference type="InterPro" id="IPR005025">
    <property type="entry name" value="FMN_Rdtase-like_dom"/>
</dbReference>
<name>A0ABR5A5Z5_9BACL</name>
<dbReference type="EMBL" id="JXAL01000008">
    <property type="protein sequence ID" value="KIL36444.1"/>
    <property type="molecule type" value="Genomic_DNA"/>
</dbReference>
<dbReference type="RefSeq" id="WP_041061700.1">
    <property type="nucleotide sequence ID" value="NZ_JXAL01000008.1"/>
</dbReference>
<comment type="caution">
    <text evidence="3">The sequence shown here is derived from an EMBL/GenBank/DDBJ whole genome shotgun (WGS) entry which is preliminary data.</text>
</comment>
<dbReference type="InterPro" id="IPR050712">
    <property type="entry name" value="NAD(P)H-dep_reductase"/>
</dbReference>